<dbReference type="Pfam" id="PF03466">
    <property type="entry name" value="LysR_substrate"/>
    <property type="match status" value="1"/>
</dbReference>
<evidence type="ECO:0000256" key="2">
    <source>
        <dbReference type="ARBA" id="ARBA00023015"/>
    </source>
</evidence>
<keyword evidence="3" id="KW-0238">DNA-binding</keyword>
<dbReference type="InterPro" id="IPR005119">
    <property type="entry name" value="LysR_subst-bd"/>
</dbReference>
<keyword evidence="4" id="KW-0804">Transcription</keyword>
<protein>
    <submittedName>
        <fullName evidence="6">LysR family transcriptional regulator</fullName>
    </submittedName>
</protein>
<dbReference type="EMBL" id="JAROCY010000008">
    <property type="protein sequence ID" value="MDF8333653.1"/>
    <property type="molecule type" value="Genomic_DNA"/>
</dbReference>
<evidence type="ECO:0000313" key="7">
    <source>
        <dbReference type="Proteomes" id="UP001222770"/>
    </source>
</evidence>
<dbReference type="InterPro" id="IPR036390">
    <property type="entry name" value="WH_DNA-bd_sf"/>
</dbReference>
<evidence type="ECO:0000256" key="3">
    <source>
        <dbReference type="ARBA" id="ARBA00023125"/>
    </source>
</evidence>
<dbReference type="SUPFAM" id="SSF46785">
    <property type="entry name" value="Winged helix' DNA-binding domain"/>
    <property type="match status" value="1"/>
</dbReference>
<evidence type="ECO:0000259" key="5">
    <source>
        <dbReference type="PROSITE" id="PS50931"/>
    </source>
</evidence>
<dbReference type="Gene3D" id="3.40.190.10">
    <property type="entry name" value="Periplasmic binding protein-like II"/>
    <property type="match status" value="2"/>
</dbReference>
<dbReference type="Gene3D" id="1.10.10.10">
    <property type="entry name" value="Winged helix-like DNA-binding domain superfamily/Winged helix DNA-binding domain"/>
    <property type="match status" value="1"/>
</dbReference>
<dbReference type="RefSeq" id="WP_277277535.1">
    <property type="nucleotide sequence ID" value="NZ_JAROCY010000008.1"/>
</dbReference>
<reference evidence="6 7" key="1">
    <citation type="submission" date="2023-03" db="EMBL/GenBank/DDBJ databases">
        <title>Novosphingobium cyanobacteriorum sp. nov., isolated from a eutrophic reservoir during the Microcystis bloom period.</title>
        <authorList>
            <person name="Kang M."/>
            <person name="Le V."/>
            <person name="Ko S.-R."/>
            <person name="Lee S.-A."/>
            <person name="Ahn C.-Y."/>
        </authorList>
    </citation>
    <scope>NUCLEOTIDE SEQUENCE [LARGE SCALE GENOMIC DNA]</scope>
    <source>
        <strain evidence="6 7">HBC54</strain>
    </source>
</reference>
<dbReference type="PROSITE" id="PS50931">
    <property type="entry name" value="HTH_LYSR"/>
    <property type="match status" value="1"/>
</dbReference>
<dbReference type="SUPFAM" id="SSF53850">
    <property type="entry name" value="Periplasmic binding protein-like II"/>
    <property type="match status" value="1"/>
</dbReference>
<comment type="similarity">
    <text evidence="1">Belongs to the LysR transcriptional regulatory family.</text>
</comment>
<keyword evidence="2" id="KW-0805">Transcription regulation</keyword>
<dbReference type="Pfam" id="PF00126">
    <property type="entry name" value="HTH_1"/>
    <property type="match status" value="1"/>
</dbReference>
<evidence type="ECO:0000313" key="6">
    <source>
        <dbReference type="EMBL" id="MDF8333653.1"/>
    </source>
</evidence>
<accession>A0ABT6CJB0</accession>
<evidence type="ECO:0000256" key="1">
    <source>
        <dbReference type="ARBA" id="ARBA00009437"/>
    </source>
</evidence>
<dbReference type="CDD" id="cd05466">
    <property type="entry name" value="PBP2_LTTR_substrate"/>
    <property type="match status" value="1"/>
</dbReference>
<gene>
    <name evidence="6" type="ORF">POM99_10615</name>
</gene>
<keyword evidence="7" id="KW-1185">Reference proteome</keyword>
<dbReference type="PRINTS" id="PR00039">
    <property type="entry name" value="HTHLYSR"/>
</dbReference>
<name>A0ABT6CJB0_9SPHN</name>
<dbReference type="PANTHER" id="PTHR30346">
    <property type="entry name" value="TRANSCRIPTIONAL DUAL REGULATOR HCAR-RELATED"/>
    <property type="match status" value="1"/>
</dbReference>
<dbReference type="InterPro" id="IPR036388">
    <property type="entry name" value="WH-like_DNA-bd_sf"/>
</dbReference>
<evidence type="ECO:0000256" key="4">
    <source>
        <dbReference type="ARBA" id="ARBA00023163"/>
    </source>
</evidence>
<dbReference type="Proteomes" id="UP001222770">
    <property type="component" value="Unassembled WGS sequence"/>
</dbReference>
<sequence>MIERHLLRYFLAVVDTGTFSGAASLCRVSQPTVSSGIARLEHVAGQVLFNRSNRRVELTAAGARLLPHARRIENEFAEAQRSVTEIDPATVVRLGVASTLATGMVERVAAALLAKPGLQLEVVERRPGEMATLLDRGRVDLVMGPLDGAASRRHVTLFHEPFELVMREGHHLAGADLLRCDDLMDEAMLVRRQCEALPQVSRFFTARGVRPFMAARSQSEERIAGYVRAGLGLTVMPRSLIEPGIVARPLAGLELERTVGLTFDADGEGRLTRAGVIETIAQAVAQHG</sequence>
<feature type="domain" description="HTH lysR-type" evidence="5">
    <location>
        <begin position="1"/>
        <end position="59"/>
    </location>
</feature>
<dbReference type="PANTHER" id="PTHR30346:SF28">
    <property type="entry name" value="HTH-TYPE TRANSCRIPTIONAL REGULATOR CYNR"/>
    <property type="match status" value="1"/>
</dbReference>
<organism evidence="6 7">
    <name type="scientific">Novosphingobium cyanobacteriorum</name>
    <dbReference type="NCBI Taxonomy" id="3024215"/>
    <lineage>
        <taxon>Bacteria</taxon>
        <taxon>Pseudomonadati</taxon>
        <taxon>Pseudomonadota</taxon>
        <taxon>Alphaproteobacteria</taxon>
        <taxon>Sphingomonadales</taxon>
        <taxon>Sphingomonadaceae</taxon>
        <taxon>Novosphingobium</taxon>
    </lineage>
</organism>
<comment type="caution">
    <text evidence="6">The sequence shown here is derived from an EMBL/GenBank/DDBJ whole genome shotgun (WGS) entry which is preliminary data.</text>
</comment>
<dbReference type="InterPro" id="IPR000847">
    <property type="entry name" value="LysR_HTH_N"/>
</dbReference>
<proteinExistence type="inferred from homology"/>